<dbReference type="Ensembl" id="ENSGACT00000033935.1">
    <property type="protein sequence ID" value="ENSGACP00000039448.1"/>
    <property type="gene ID" value="ENSGACG00000032993.1"/>
</dbReference>
<protein>
    <recommendedName>
        <fullName evidence="2">Protein kinase domain-containing protein</fullName>
    </recommendedName>
</protein>
<feature type="region of interest" description="Disordered" evidence="1">
    <location>
        <begin position="889"/>
        <end position="953"/>
    </location>
</feature>
<feature type="region of interest" description="Disordered" evidence="1">
    <location>
        <begin position="681"/>
        <end position="722"/>
    </location>
</feature>
<dbReference type="InterPro" id="IPR000719">
    <property type="entry name" value="Prot_kinase_dom"/>
</dbReference>
<feature type="compositionally biased region" description="Polar residues" evidence="1">
    <location>
        <begin position="860"/>
        <end position="871"/>
    </location>
</feature>
<reference evidence="3 4" key="1">
    <citation type="journal article" date="2021" name="G3 (Bethesda)">
        <title>Improved contiguity of the threespine stickleback genome using long-read sequencing.</title>
        <authorList>
            <person name="Nath S."/>
            <person name="Shaw D.E."/>
            <person name="White M.A."/>
        </authorList>
    </citation>
    <scope>NUCLEOTIDE SEQUENCE [LARGE SCALE GENOMIC DNA]</scope>
    <source>
        <strain evidence="3 4">Lake Benthic</strain>
    </source>
</reference>
<feature type="compositionally biased region" description="Acidic residues" evidence="1">
    <location>
        <begin position="907"/>
        <end position="936"/>
    </location>
</feature>
<dbReference type="Proteomes" id="UP000007635">
    <property type="component" value="Chromosome VII"/>
</dbReference>
<dbReference type="GO" id="GO:0005524">
    <property type="term" value="F:ATP binding"/>
    <property type="evidence" value="ECO:0007669"/>
    <property type="project" value="InterPro"/>
</dbReference>
<dbReference type="GO" id="GO:0030496">
    <property type="term" value="C:midbody"/>
    <property type="evidence" value="ECO:0007669"/>
    <property type="project" value="TreeGrafter"/>
</dbReference>
<dbReference type="AlphaFoldDB" id="A0AAQ4RVM5"/>
<reference evidence="3" key="2">
    <citation type="submission" date="2025-05" db="UniProtKB">
        <authorList>
            <consortium name="Ensembl"/>
        </authorList>
    </citation>
    <scope>IDENTIFICATION</scope>
</reference>
<dbReference type="Pfam" id="PF07714">
    <property type="entry name" value="PK_Tyr_Ser-Thr"/>
    <property type="match status" value="1"/>
</dbReference>
<dbReference type="SUPFAM" id="SSF56112">
    <property type="entry name" value="Protein kinase-like (PK-like)"/>
    <property type="match status" value="1"/>
</dbReference>
<name>A0AAQ4RVM5_GASAC</name>
<dbReference type="PROSITE" id="PS50011">
    <property type="entry name" value="PROTEIN_KINASE_DOM"/>
    <property type="match status" value="1"/>
</dbReference>
<dbReference type="InterPro" id="IPR039339">
    <property type="entry name" value="Tex14"/>
</dbReference>
<dbReference type="Ensembl" id="ENSGACT00000074225.1">
    <property type="protein sequence ID" value="ENSGACP00000067689.1"/>
    <property type="gene ID" value="ENSGACG00000032993.1"/>
</dbReference>
<dbReference type="GO" id="GO:0043063">
    <property type="term" value="P:intercellular bridge organization"/>
    <property type="evidence" value="ECO:0007669"/>
    <property type="project" value="InterPro"/>
</dbReference>
<dbReference type="GO" id="GO:0007140">
    <property type="term" value="P:male meiotic nuclear division"/>
    <property type="evidence" value="ECO:0007669"/>
    <property type="project" value="InterPro"/>
</dbReference>
<dbReference type="GO" id="GO:0008608">
    <property type="term" value="P:attachment of spindle microtubules to kinetochore"/>
    <property type="evidence" value="ECO:0007669"/>
    <property type="project" value="InterPro"/>
</dbReference>
<feature type="compositionally biased region" description="Polar residues" evidence="1">
    <location>
        <begin position="689"/>
        <end position="704"/>
    </location>
</feature>
<evidence type="ECO:0000313" key="3">
    <source>
        <dbReference type="Ensembl" id="ENSGACP00000067689.1"/>
    </source>
</evidence>
<proteinExistence type="predicted"/>
<dbReference type="InterPro" id="IPR001245">
    <property type="entry name" value="Ser-Thr/Tyr_kinase_cat_dom"/>
</dbReference>
<dbReference type="GeneTree" id="ENSGT00390000015123"/>
<dbReference type="PANTHER" id="PTHR23060:SF3">
    <property type="entry name" value="TESTIS EXPRESSED 14, INTERCELLULAR BRIDGE FORMING FACTOR"/>
    <property type="match status" value="1"/>
</dbReference>
<dbReference type="InterPro" id="IPR011009">
    <property type="entry name" value="Kinase-like_dom_sf"/>
</dbReference>
<dbReference type="RefSeq" id="XP_040037793.1">
    <property type="nucleotide sequence ID" value="XM_040181859.1"/>
</dbReference>
<dbReference type="GO" id="GO:0051306">
    <property type="term" value="P:mitotic sister chromatid separation"/>
    <property type="evidence" value="ECO:0007669"/>
    <property type="project" value="InterPro"/>
</dbReference>
<dbReference type="GeneID" id="120822294"/>
<dbReference type="PANTHER" id="PTHR23060">
    <property type="entry name" value="TESTIS EXPRESSED GENE 14"/>
    <property type="match status" value="1"/>
</dbReference>
<evidence type="ECO:0000256" key="1">
    <source>
        <dbReference type="SAM" id="MobiDB-lite"/>
    </source>
</evidence>
<dbReference type="GO" id="GO:0045171">
    <property type="term" value="C:intercellular bridge"/>
    <property type="evidence" value="ECO:0007669"/>
    <property type="project" value="TreeGrafter"/>
</dbReference>
<dbReference type="Gene3D" id="1.10.510.10">
    <property type="entry name" value="Transferase(Phosphotransferase) domain 1"/>
    <property type="match status" value="1"/>
</dbReference>
<keyword evidence="4" id="KW-1185">Reference proteome</keyword>
<sequence>MQDFLEGCMSSMQQLCLSPAVTTRSPSHKSPSILSNPATLMDRMKPRGIGQQFNKRTNSKSSSTVACCLGFGKVCVNKLCHAVSVPASIPLISDSDLTRYDDEPLFSFSCGSLTSMTNYIWRGSRVTVKTMRDSDTAYLDFLHIEQDYCSQLFHPQLLQLMAVSLSDDLQRTSLLFEPVDVGTLHNLLHNRRAEFPVLQNRWLLSVLLQVCEGLQYVHSGGLVLRALSSHSVVLTKLAVAKLTGLGFMVPSSQSTNVDPPLHIDLPPSLHRWAAPEVIKQRPCAMQADMYSLCAVIQELYTDSEPWGTADLDRIKQMIDAGRALAADSSIPQPYYDVVLRGLQHHPQDRTCSLQGLCATLQQDLKRISLEEQMTGGPCGRDLGPEVQNKEQHWTIVGEPVHSDVHRTVGPFTTKTEAVAEGHVDLDQELYRKPKPEREGRLFHQVYPYAGLLPLLGEFDPASTEEEPESDVDGELAEQLAGWKMATDPQISTITVNVKVSQELLQQANRSLDAVEAPPLLDYRGVEDVDWRRDAPRYRHSDPSRASFPTSKAKAKLCGVSAAVGPPKKHYSLIPPGGEEWGRNLEAQLQSTDWEPLSEEELSQWLSYYPVEQQHVPSSGRHASATSPLGADAGEELSQYTSALDHSLVSILPERKNTQIVRRLLQTSSSPEDVAVTLELCQPAAGGSPPSDTHNPECESSSNNDDILPTDPDSDVTGSQAQHTADPNMIWLAELSSISESPAQFQETLHCISEYRRLSPCYSTPRSPDVHRRVMTGLREASLPDAPLCSTESFTTARDGSVKSPAFKVESARSSEGFITLSQEEQLLHTRSPGLTVHGGCSSEEAEQNEEEGEARRNPSGERQQGSSQSHPSVHVAQELEDMQRGLQMEGKTGGDMAEEGKGGKHDDEEEEESDVGSEEEEDEEGGSDDRGEEDDALVNMRKPGAEADTADQREERATLLEDTVRAHSTLDDALLGFEMEGPLSIPGMSRGVHALVQLFEGDGGRRAGDHAQCRRSFLEASHD</sequence>
<accession>A0AAQ4RVM5</accession>
<feature type="region of interest" description="Disordered" evidence="1">
    <location>
        <begin position="823"/>
        <end position="873"/>
    </location>
</feature>
<dbReference type="GO" id="GO:0007094">
    <property type="term" value="P:mitotic spindle assembly checkpoint signaling"/>
    <property type="evidence" value="ECO:0007669"/>
    <property type="project" value="InterPro"/>
</dbReference>
<evidence type="ECO:0000313" key="4">
    <source>
        <dbReference type="Proteomes" id="UP000007635"/>
    </source>
</evidence>
<feature type="compositionally biased region" description="Acidic residues" evidence="1">
    <location>
        <begin position="843"/>
        <end position="852"/>
    </location>
</feature>
<dbReference type="GO" id="GO:0004672">
    <property type="term" value="F:protein kinase activity"/>
    <property type="evidence" value="ECO:0007669"/>
    <property type="project" value="InterPro"/>
</dbReference>
<feature type="domain" description="Protein kinase" evidence="2">
    <location>
        <begin position="102"/>
        <end position="364"/>
    </location>
</feature>
<dbReference type="GO" id="GO:0000776">
    <property type="term" value="C:kinetochore"/>
    <property type="evidence" value="ECO:0007669"/>
    <property type="project" value="TreeGrafter"/>
</dbReference>
<evidence type="ECO:0000259" key="2">
    <source>
        <dbReference type="PROSITE" id="PS50011"/>
    </source>
</evidence>
<organism evidence="3 4">
    <name type="scientific">Gasterosteus aculeatus aculeatus</name>
    <name type="common">three-spined stickleback</name>
    <dbReference type="NCBI Taxonomy" id="481459"/>
    <lineage>
        <taxon>Eukaryota</taxon>
        <taxon>Metazoa</taxon>
        <taxon>Chordata</taxon>
        <taxon>Craniata</taxon>
        <taxon>Vertebrata</taxon>
        <taxon>Euteleostomi</taxon>
        <taxon>Actinopterygii</taxon>
        <taxon>Neopterygii</taxon>
        <taxon>Teleostei</taxon>
        <taxon>Neoteleostei</taxon>
        <taxon>Acanthomorphata</taxon>
        <taxon>Eupercaria</taxon>
        <taxon>Perciformes</taxon>
        <taxon>Cottioidei</taxon>
        <taxon>Gasterosteales</taxon>
        <taxon>Gasterosteidae</taxon>
        <taxon>Gasterosteus</taxon>
    </lineage>
</organism>